<evidence type="ECO:0000313" key="3">
    <source>
        <dbReference type="Proteomes" id="UP001515943"/>
    </source>
</evidence>
<evidence type="ECO:0000259" key="1">
    <source>
        <dbReference type="Pfam" id="PF01408"/>
    </source>
</evidence>
<dbReference type="Proteomes" id="UP001515943">
    <property type="component" value="Unassembled WGS sequence"/>
</dbReference>
<organism evidence="2 3">
    <name type="scientific">Lentzea indica</name>
    <dbReference type="NCBI Taxonomy" id="2604800"/>
    <lineage>
        <taxon>Bacteria</taxon>
        <taxon>Bacillati</taxon>
        <taxon>Actinomycetota</taxon>
        <taxon>Actinomycetes</taxon>
        <taxon>Pseudonocardiales</taxon>
        <taxon>Pseudonocardiaceae</taxon>
        <taxon>Lentzea</taxon>
    </lineage>
</organism>
<accession>A0ABX1FL84</accession>
<dbReference type="Pfam" id="PF01408">
    <property type="entry name" value="GFO_IDH_MocA"/>
    <property type="match status" value="1"/>
</dbReference>
<protein>
    <submittedName>
        <fullName evidence="2">Gfo/Idh/MocA family oxidoreductase</fullName>
    </submittedName>
</protein>
<evidence type="ECO:0000313" key="2">
    <source>
        <dbReference type="EMBL" id="NKE59702.1"/>
    </source>
</evidence>
<dbReference type="Gene3D" id="3.40.50.720">
    <property type="entry name" value="NAD(P)-binding Rossmann-like Domain"/>
    <property type="match status" value="1"/>
</dbReference>
<dbReference type="Gene3D" id="3.30.360.10">
    <property type="entry name" value="Dihydrodipicolinate Reductase, domain 2"/>
    <property type="match status" value="1"/>
</dbReference>
<reference evidence="2 3" key="1">
    <citation type="submission" date="2019-08" db="EMBL/GenBank/DDBJ databases">
        <title>Lentzea from Indian Himalayas.</title>
        <authorList>
            <person name="Mandal S."/>
            <person name="Mallick Gupta A."/>
            <person name="Maiti P.K."/>
            <person name="Sarkar J."/>
            <person name="Mandal S."/>
        </authorList>
    </citation>
    <scope>NUCLEOTIDE SEQUENCE [LARGE SCALE GENOMIC DNA]</scope>
    <source>
        <strain evidence="2 3">PSKA42</strain>
    </source>
</reference>
<keyword evidence="3" id="KW-1185">Reference proteome</keyword>
<proteinExistence type="predicted"/>
<dbReference type="InterPro" id="IPR036291">
    <property type="entry name" value="NAD(P)-bd_dom_sf"/>
</dbReference>
<dbReference type="InterPro" id="IPR000683">
    <property type="entry name" value="Gfo/Idh/MocA-like_OxRdtase_N"/>
</dbReference>
<name>A0ABX1FL84_9PSEU</name>
<comment type="caution">
    <text evidence="2">The sequence shown here is derived from an EMBL/GenBank/DDBJ whole genome shotgun (WGS) entry which is preliminary data.</text>
</comment>
<dbReference type="PANTHER" id="PTHR43377">
    <property type="entry name" value="BILIVERDIN REDUCTASE A"/>
    <property type="match status" value="1"/>
</dbReference>
<feature type="domain" description="Gfo/Idh/MocA-like oxidoreductase N-terminal" evidence="1">
    <location>
        <begin position="1"/>
        <end position="109"/>
    </location>
</feature>
<dbReference type="EMBL" id="VSRL01000092">
    <property type="protein sequence ID" value="NKE59702.1"/>
    <property type="molecule type" value="Genomic_DNA"/>
</dbReference>
<gene>
    <name evidence="2" type="ORF">FXN61_23980</name>
</gene>
<sequence length="350" mass="38783">MVGRGWRADFYLRLARELAHDVVGVVTRSPERGHEVERAWDVPTYRSVAKLLAATEPRFVVTSVAKSANPDVIRELVDRGTPVLAETPPAPTLDSLRELWATAGESGLVQVAEQYPFQPMHMARQELVRRGLIGTPTSVEVSSTHDYHAVALIRGLLGVGFSPIEVAGRRFTSQLLRGPDRSGWPSADELVETQQTVATLDFGSGRMGLYDFTYNQWWHPLRTHRHVVRGTHGEIVDDRVMRMADVRSPVLSRIERRQAGVDSNLEGFALDTLSVDAGVLWRNPYFPKRLSDEEIAIATCLDRMAAWTQHDGPAPYPLAEACQDQLIALAIAQACDTGQPVTTTEEAWAA</sequence>
<dbReference type="SUPFAM" id="SSF55347">
    <property type="entry name" value="Glyceraldehyde-3-phosphate dehydrogenase-like, C-terminal domain"/>
    <property type="match status" value="1"/>
</dbReference>
<dbReference type="PANTHER" id="PTHR43377:SF1">
    <property type="entry name" value="BILIVERDIN REDUCTASE A"/>
    <property type="match status" value="1"/>
</dbReference>
<dbReference type="SUPFAM" id="SSF51735">
    <property type="entry name" value="NAD(P)-binding Rossmann-fold domains"/>
    <property type="match status" value="1"/>
</dbReference>
<dbReference type="InterPro" id="IPR051450">
    <property type="entry name" value="Gfo/Idh/MocA_Oxidoreductases"/>
</dbReference>